<reference evidence="1" key="1">
    <citation type="submission" date="2024-09" db="EMBL/GenBank/DDBJ databases">
        <title>Black Yeasts Isolated from many extreme environments.</title>
        <authorList>
            <person name="Coleine C."/>
            <person name="Stajich J.E."/>
            <person name="Selbmann L."/>
        </authorList>
    </citation>
    <scope>NUCLEOTIDE SEQUENCE</scope>
    <source>
        <strain evidence="1">CCFEE 5737</strain>
    </source>
</reference>
<evidence type="ECO:0000313" key="2">
    <source>
        <dbReference type="Proteomes" id="UP001186974"/>
    </source>
</evidence>
<comment type="caution">
    <text evidence="1">The sequence shown here is derived from an EMBL/GenBank/DDBJ whole genome shotgun (WGS) entry which is preliminary data.</text>
</comment>
<keyword evidence="2" id="KW-1185">Reference proteome</keyword>
<protein>
    <submittedName>
        <fullName evidence="1">Uncharacterized protein</fullName>
    </submittedName>
</protein>
<accession>A0ACC3D9M2</accession>
<dbReference type="Proteomes" id="UP001186974">
    <property type="component" value="Unassembled WGS sequence"/>
</dbReference>
<gene>
    <name evidence="1" type="ORF">LTS18_010476</name>
</gene>
<sequence>MRVVTPDPATVERALDADQGARPGDDVQGLRRCREVVFARPRCGRGEDDGAADGRRRVHGSCGSCGSGCGAGRAGQVAPTGERRKRPDEGSGEEAGADRAPRGLDRVRRRKFDDDARKAIITRNETRSAGTDRAGLVHFSTVSSGLGLFEKMSFERPLVEIGKIGEW</sequence>
<dbReference type="EMBL" id="JAWDJW010006627">
    <property type="protein sequence ID" value="KAK3064055.1"/>
    <property type="molecule type" value="Genomic_DNA"/>
</dbReference>
<proteinExistence type="predicted"/>
<evidence type="ECO:0000313" key="1">
    <source>
        <dbReference type="EMBL" id="KAK3064055.1"/>
    </source>
</evidence>
<name>A0ACC3D9M2_9PEZI</name>
<organism evidence="1 2">
    <name type="scientific">Coniosporium uncinatum</name>
    <dbReference type="NCBI Taxonomy" id="93489"/>
    <lineage>
        <taxon>Eukaryota</taxon>
        <taxon>Fungi</taxon>
        <taxon>Dikarya</taxon>
        <taxon>Ascomycota</taxon>
        <taxon>Pezizomycotina</taxon>
        <taxon>Dothideomycetes</taxon>
        <taxon>Dothideomycetes incertae sedis</taxon>
        <taxon>Coniosporium</taxon>
    </lineage>
</organism>